<feature type="region of interest" description="Disordered" evidence="1">
    <location>
        <begin position="46"/>
        <end position="129"/>
    </location>
</feature>
<dbReference type="Proteomes" id="UP000652219">
    <property type="component" value="Unassembled WGS sequence"/>
</dbReference>
<dbReference type="EMBL" id="WIGN01000491">
    <property type="protein sequence ID" value="KAF6790745.1"/>
    <property type="molecule type" value="Genomic_DNA"/>
</dbReference>
<feature type="compositionally biased region" description="Basic and acidic residues" evidence="1">
    <location>
        <begin position="332"/>
        <end position="346"/>
    </location>
</feature>
<evidence type="ECO:0000313" key="3">
    <source>
        <dbReference type="Proteomes" id="UP000652219"/>
    </source>
</evidence>
<name>A0A8H6IPX4_9PEZI</name>
<proteinExistence type="predicted"/>
<keyword evidence="3" id="KW-1185">Reference proteome</keyword>
<reference evidence="2 3" key="1">
    <citation type="journal article" date="2020" name="Phytopathology">
        <title>Genome Sequence Resources of Colletotrichum truncatum, C. plurivorum, C. musicola, and C. sojae: Four Species Pathogenic to Soybean (Glycine max).</title>
        <authorList>
            <person name="Rogerio F."/>
            <person name="Boufleur T.R."/>
            <person name="Ciampi-Guillardi M."/>
            <person name="Sukno S.A."/>
            <person name="Thon M.R."/>
            <person name="Massola Junior N.S."/>
            <person name="Baroncelli R."/>
        </authorList>
    </citation>
    <scope>NUCLEOTIDE SEQUENCE [LARGE SCALE GENOMIC DNA]</scope>
    <source>
        <strain evidence="2 3">LFN0009</strain>
    </source>
</reference>
<gene>
    <name evidence="2" type="ORF">CSOJ01_14478</name>
</gene>
<comment type="caution">
    <text evidence="2">The sequence shown here is derived from an EMBL/GenBank/DDBJ whole genome shotgun (WGS) entry which is preliminary data.</text>
</comment>
<feature type="region of interest" description="Disordered" evidence="1">
    <location>
        <begin position="311"/>
        <end position="355"/>
    </location>
</feature>
<protein>
    <submittedName>
        <fullName evidence="2">Uncharacterized protein</fullName>
    </submittedName>
</protein>
<evidence type="ECO:0000313" key="2">
    <source>
        <dbReference type="EMBL" id="KAF6790745.1"/>
    </source>
</evidence>
<organism evidence="2 3">
    <name type="scientific">Colletotrichum sojae</name>
    <dbReference type="NCBI Taxonomy" id="2175907"/>
    <lineage>
        <taxon>Eukaryota</taxon>
        <taxon>Fungi</taxon>
        <taxon>Dikarya</taxon>
        <taxon>Ascomycota</taxon>
        <taxon>Pezizomycotina</taxon>
        <taxon>Sordariomycetes</taxon>
        <taxon>Hypocreomycetidae</taxon>
        <taxon>Glomerellales</taxon>
        <taxon>Glomerellaceae</taxon>
        <taxon>Colletotrichum</taxon>
        <taxon>Colletotrichum orchidearum species complex</taxon>
    </lineage>
</organism>
<accession>A0A8H6IPX4</accession>
<dbReference type="AlphaFoldDB" id="A0A8H6IPX4"/>
<sequence>MAPATTGCGLKANTMKPKSQVIREVKAVTTFPGKCVLPATAAKKGNIKSPVPAANRTAASAAKPKQTQASGDGLKRTHSEMEGRDKGAGKSDLSSGHAGKPEKKKRTQCKTGVHQKAVPGSDTSKSCPAHPVVGDTNNDEKLFKFHNFTFGSLAEFAEWNFRADTKNEVLPPVKKARIVSNLKRRGVKHEDYFNCLAPSSDFFSIVKDAQGACRGETPVKETALLTFILVDQTKIADGESERCGARAWIEAQRDAGLQVDAAIEWKKSPIYAGYRRLLKYFQCCNLGHPAFKAEEAVSILKAARAVVCKQHEKGSKDTRGAKGTAGSGKKPPAVDKKKINETEKAGTDGVEGVNQ</sequence>
<evidence type="ECO:0000256" key="1">
    <source>
        <dbReference type="SAM" id="MobiDB-lite"/>
    </source>
</evidence>
<feature type="compositionally biased region" description="Basic and acidic residues" evidence="1">
    <location>
        <begin position="73"/>
        <end position="89"/>
    </location>
</feature>
<feature type="compositionally biased region" description="Basic and acidic residues" evidence="1">
    <location>
        <begin position="311"/>
        <end position="320"/>
    </location>
</feature>